<dbReference type="Pfam" id="PF11357">
    <property type="entry name" value="Spy1"/>
    <property type="match status" value="1"/>
</dbReference>
<organism evidence="3 4">
    <name type="scientific">Neodiprion lecontei</name>
    <name type="common">Redheaded pine sawfly</name>
    <dbReference type="NCBI Taxonomy" id="441921"/>
    <lineage>
        <taxon>Eukaryota</taxon>
        <taxon>Metazoa</taxon>
        <taxon>Ecdysozoa</taxon>
        <taxon>Arthropoda</taxon>
        <taxon>Hexapoda</taxon>
        <taxon>Insecta</taxon>
        <taxon>Pterygota</taxon>
        <taxon>Neoptera</taxon>
        <taxon>Endopterygota</taxon>
        <taxon>Hymenoptera</taxon>
        <taxon>Tenthredinoidea</taxon>
        <taxon>Diprionidae</taxon>
        <taxon>Diprioninae</taxon>
        <taxon>Neodiprion</taxon>
    </lineage>
</organism>
<reference evidence="4" key="1">
    <citation type="submission" date="2025-08" db="UniProtKB">
        <authorList>
            <consortium name="RefSeq"/>
        </authorList>
    </citation>
    <scope>IDENTIFICATION</scope>
    <source>
        <tissue evidence="4">Thorax and Abdomen</tissue>
    </source>
</reference>
<proteinExistence type="inferred from homology"/>
<comment type="similarity">
    <text evidence="1">Belongs to the Speedy/Ringo family.</text>
</comment>
<keyword evidence="3" id="KW-1185">Reference proteome</keyword>
<evidence type="ECO:0000313" key="4">
    <source>
        <dbReference type="RefSeq" id="XP_046600705.1"/>
    </source>
</evidence>
<evidence type="ECO:0000313" key="3">
    <source>
        <dbReference type="Proteomes" id="UP000829291"/>
    </source>
</evidence>
<accession>A0ABM3GKA7</accession>
<name>A0ABM3GKA7_NEOLC</name>
<dbReference type="GeneID" id="107218281"/>
<dbReference type="PANTHER" id="PTHR31545:SF5">
    <property type="entry name" value="SPEEDY PROTEIN A"/>
    <property type="match status" value="1"/>
</dbReference>
<protein>
    <submittedName>
        <fullName evidence="4">Speedy protein 1-A-like isoform X2</fullName>
    </submittedName>
</protein>
<dbReference type="PANTHER" id="PTHR31545">
    <property type="entry name" value="SEEDY PROTEIN A/C FAMILY MEMBER"/>
    <property type="match status" value="1"/>
</dbReference>
<evidence type="ECO:0000256" key="1">
    <source>
        <dbReference type="ARBA" id="ARBA00010932"/>
    </source>
</evidence>
<evidence type="ECO:0000256" key="2">
    <source>
        <dbReference type="ARBA" id="ARBA00023306"/>
    </source>
</evidence>
<dbReference type="RefSeq" id="XP_046600705.1">
    <property type="nucleotide sequence ID" value="XM_046744749.1"/>
</dbReference>
<sequence>MCIFKIVKTKLRYTHNNENNDELDDFLDADQCCRMADNYLIAMVFTYFLRAALRPEEYTKTNFFVALYLAHDMEEDQDDARVMIRDHIGLDEPEVSCSPSLFFTQKDKFWERMHHRGAVSRLCCDKVMQMIRPFHKVWSRRRHVNHSGASRHSNRKDDICPNCPKTVLSQYSTSSSDFSPEVVFSFRRSRLSSHRVLHNRYNFDFE</sequence>
<dbReference type="Proteomes" id="UP000829291">
    <property type="component" value="Chromosome 7"/>
</dbReference>
<dbReference type="InterPro" id="IPR052316">
    <property type="entry name" value="Speedy-Ringo_regulator"/>
</dbReference>
<gene>
    <name evidence="4" type="primary">LOC107218281</name>
</gene>
<dbReference type="InterPro" id="IPR020984">
    <property type="entry name" value="Speedy"/>
</dbReference>
<keyword evidence="2" id="KW-0131">Cell cycle</keyword>